<dbReference type="InterPro" id="IPR021255">
    <property type="entry name" value="DUF2807"/>
</dbReference>
<dbReference type="Pfam" id="PF10988">
    <property type="entry name" value="DUF2807"/>
    <property type="match status" value="1"/>
</dbReference>
<evidence type="ECO:0000256" key="1">
    <source>
        <dbReference type="SAM" id="SignalP"/>
    </source>
</evidence>
<accession>A0A0T5VHZ7</accession>
<feature type="chain" id="PRO_5006665110" description="Putative auto-transporter adhesin head GIN domain-containing protein" evidence="1">
    <location>
        <begin position="30"/>
        <end position="199"/>
    </location>
</feature>
<reference evidence="3 4" key="1">
    <citation type="submission" date="2015-11" db="EMBL/GenBank/DDBJ databases">
        <title>Sequence of Pedobacter ginsenosidimutans.</title>
        <authorList>
            <person name="Carson E."/>
            <person name="Keyser V."/>
            <person name="Newman J."/>
            <person name="Miller J."/>
        </authorList>
    </citation>
    <scope>NUCLEOTIDE SEQUENCE [LARGE SCALE GENOMIC DNA]</scope>
    <source>
        <strain evidence="3 4">KACC 14530</strain>
    </source>
</reference>
<evidence type="ECO:0000313" key="4">
    <source>
        <dbReference type="Proteomes" id="UP000051950"/>
    </source>
</evidence>
<proteinExistence type="predicted"/>
<comment type="caution">
    <text evidence="3">The sequence shown here is derived from an EMBL/GenBank/DDBJ whole genome shotgun (WGS) entry which is preliminary data.</text>
</comment>
<dbReference type="Proteomes" id="UP000051950">
    <property type="component" value="Unassembled WGS sequence"/>
</dbReference>
<evidence type="ECO:0000313" key="3">
    <source>
        <dbReference type="EMBL" id="KRT13490.1"/>
    </source>
</evidence>
<organism evidence="3 4">
    <name type="scientific">Pedobacter ginsenosidimutans</name>
    <dbReference type="NCBI Taxonomy" id="687842"/>
    <lineage>
        <taxon>Bacteria</taxon>
        <taxon>Pseudomonadati</taxon>
        <taxon>Bacteroidota</taxon>
        <taxon>Sphingobacteriia</taxon>
        <taxon>Sphingobacteriales</taxon>
        <taxon>Sphingobacteriaceae</taxon>
        <taxon>Pedobacter</taxon>
    </lineage>
</organism>
<dbReference type="Gene3D" id="2.160.20.120">
    <property type="match status" value="1"/>
</dbReference>
<evidence type="ECO:0000259" key="2">
    <source>
        <dbReference type="Pfam" id="PF10988"/>
    </source>
</evidence>
<dbReference type="EMBL" id="LMZQ01000042">
    <property type="protein sequence ID" value="KRT13490.1"/>
    <property type="molecule type" value="Genomic_DNA"/>
</dbReference>
<name>A0A0T5VHZ7_9SPHI</name>
<dbReference type="RefSeq" id="WP_057934825.1">
    <property type="nucleotide sequence ID" value="NZ_LMZQ01000042.1"/>
</dbReference>
<keyword evidence="4" id="KW-1185">Reference proteome</keyword>
<protein>
    <recommendedName>
        <fullName evidence="2">Putative auto-transporter adhesin head GIN domain-containing protein</fullName>
    </recommendedName>
</protein>
<gene>
    <name evidence="3" type="ORF">ASU31_24240</name>
</gene>
<feature type="domain" description="Putative auto-transporter adhesin head GIN" evidence="2">
    <location>
        <begin position="44"/>
        <end position="183"/>
    </location>
</feature>
<keyword evidence="1" id="KW-0732">Signal</keyword>
<dbReference type="AlphaFoldDB" id="A0A0T5VHZ7"/>
<dbReference type="OrthoDB" id="759627at2"/>
<sequence length="199" mass="21616">MKTSIKTLTKSLLAAIVLSSSIFSTSVMADEKQPTKVSAPKNVNQVIVSGNVEVTLIQREKEGISYNDDNTGKVKVTQDGYALKISSEDKEVAKITLYVNNIYRVKASDNAVVKTQGKLDVKYLQVFLKGNAVAEINSDTESLYTVIENNADLKLSGATEKHTLVMGRTPKLNLDRFAALTTEMSSPDTNALQTVALAK</sequence>
<feature type="signal peptide" evidence="1">
    <location>
        <begin position="1"/>
        <end position="29"/>
    </location>
</feature>